<dbReference type="AlphaFoldDB" id="A0A8D9DJ62"/>
<protein>
    <submittedName>
        <fullName evidence="1">Uncharacterized protein</fullName>
    </submittedName>
</protein>
<proteinExistence type="predicted"/>
<accession>A0A8D9DJ62</accession>
<reference evidence="1 2" key="1">
    <citation type="submission" date="2021-07" db="EMBL/GenBank/DDBJ databases">
        <authorList>
            <consortium name="Genoscope - CEA"/>
            <person name="William W."/>
        </authorList>
    </citation>
    <scope>NUCLEOTIDE SEQUENCE [LARGE SCALE GENOMIC DNA]</scope>
</reference>
<evidence type="ECO:0000313" key="2">
    <source>
        <dbReference type="Proteomes" id="UP000694005"/>
    </source>
</evidence>
<gene>
    <name evidence="1" type="ORF">BRAPAZ1V2_A05P47930.2</name>
</gene>
<dbReference type="Proteomes" id="UP000694005">
    <property type="component" value="Chromosome A05"/>
</dbReference>
<organism evidence="1 2">
    <name type="scientific">Brassica campestris</name>
    <name type="common">Field mustard</name>
    <dbReference type="NCBI Taxonomy" id="3711"/>
    <lineage>
        <taxon>Eukaryota</taxon>
        <taxon>Viridiplantae</taxon>
        <taxon>Streptophyta</taxon>
        <taxon>Embryophyta</taxon>
        <taxon>Tracheophyta</taxon>
        <taxon>Spermatophyta</taxon>
        <taxon>Magnoliopsida</taxon>
        <taxon>eudicotyledons</taxon>
        <taxon>Gunneridae</taxon>
        <taxon>Pentapetalae</taxon>
        <taxon>rosids</taxon>
        <taxon>malvids</taxon>
        <taxon>Brassicales</taxon>
        <taxon>Brassicaceae</taxon>
        <taxon>Brassiceae</taxon>
        <taxon>Brassica</taxon>
    </lineage>
</organism>
<sequence length="66" mass="7839">LSERRRRRETKEEVFCIGSNNNGDSVRIQTRGSRKEKSQLSLVVFLCSHSTRRWEDEWLLVENRGC</sequence>
<feature type="non-terminal residue" evidence="1">
    <location>
        <position position="1"/>
    </location>
</feature>
<name>A0A8D9DJ62_BRACM</name>
<evidence type="ECO:0000313" key="1">
    <source>
        <dbReference type="EMBL" id="CAG7878272.1"/>
    </source>
</evidence>
<dbReference type="EMBL" id="LS974621">
    <property type="protein sequence ID" value="CAG7878272.1"/>
    <property type="molecule type" value="Genomic_DNA"/>
</dbReference>